<dbReference type="InterPro" id="IPR018914">
    <property type="entry name" value="DUF2480"/>
</dbReference>
<organism evidence="1 2">
    <name type="scientific">Hymenobacter aranciens</name>
    <dbReference type="NCBI Taxonomy" id="3063996"/>
    <lineage>
        <taxon>Bacteria</taxon>
        <taxon>Pseudomonadati</taxon>
        <taxon>Bacteroidota</taxon>
        <taxon>Cytophagia</taxon>
        <taxon>Cytophagales</taxon>
        <taxon>Hymenobacteraceae</taxon>
        <taxon>Hymenobacter</taxon>
    </lineage>
</organism>
<sequence length="176" mass="19593">MEPLFTNRVANSGLVTLNLEDYLHPGERVLYDIKDNLFHGLMLREKDFREFIKTHDWTQYAGQNVAIICSADAIVPTWAYMLLASKLQGQAHHYVFGDLAALEQSLFETAIATLNPADYQDARLVIKGCGDKPVPTFAYVAIMQKLLPVAASIMYGEPCSTVPLYKRPKVAAAVSE</sequence>
<reference evidence="1" key="1">
    <citation type="submission" date="2023-07" db="EMBL/GenBank/DDBJ databases">
        <authorList>
            <person name="Kim M.K."/>
        </authorList>
    </citation>
    <scope>NUCLEOTIDE SEQUENCE</scope>
    <source>
        <strain evidence="1">ASUV-10-1</strain>
    </source>
</reference>
<protein>
    <submittedName>
        <fullName evidence="1">DUF2480 family protein</fullName>
    </submittedName>
</protein>
<proteinExistence type="predicted"/>
<gene>
    <name evidence="1" type="ORF">Q5H93_18700</name>
</gene>
<dbReference type="RefSeq" id="WP_305008167.1">
    <property type="nucleotide sequence ID" value="NZ_JAUQSY010000014.1"/>
</dbReference>
<dbReference type="Pfam" id="PF10652">
    <property type="entry name" value="DUF2480"/>
    <property type="match status" value="1"/>
</dbReference>
<evidence type="ECO:0000313" key="2">
    <source>
        <dbReference type="Proteomes" id="UP001176429"/>
    </source>
</evidence>
<keyword evidence="2" id="KW-1185">Reference proteome</keyword>
<dbReference type="EMBL" id="JAUQSY010000014">
    <property type="protein sequence ID" value="MDO7876782.1"/>
    <property type="molecule type" value="Genomic_DNA"/>
</dbReference>
<accession>A0ABT9BEX2</accession>
<comment type="caution">
    <text evidence="1">The sequence shown here is derived from an EMBL/GenBank/DDBJ whole genome shotgun (WGS) entry which is preliminary data.</text>
</comment>
<name>A0ABT9BEX2_9BACT</name>
<dbReference type="Proteomes" id="UP001176429">
    <property type="component" value="Unassembled WGS sequence"/>
</dbReference>
<evidence type="ECO:0000313" key="1">
    <source>
        <dbReference type="EMBL" id="MDO7876782.1"/>
    </source>
</evidence>